<dbReference type="CDD" id="cd14014">
    <property type="entry name" value="STKc_PknB_like"/>
    <property type="match status" value="1"/>
</dbReference>
<keyword evidence="2" id="KW-0804">Transcription</keyword>
<dbReference type="PRINTS" id="PR00038">
    <property type="entry name" value="HTHLUXR"/>
</dbReference>
<dbReference type="Gene3D" id="3.30.450.40">
    <property type="match status" value="1"/>
</dbReference>
<dbReference type="GO" id="GO:0004674">
    <property type="term" value="F:protein serine/threonine kinase activity"/>
    <property type="evidence" value="ECO:0007669"/>
    <property type="project" value="UniProtKB-KW"/>
</dbReference>
<dbReference type="Proteomes" id="UP000049855">
    <property type="component" value="Unassembled WGS sequence"/>
</dbReference>
<dbReference type="GO" id="GO:0003677">
    <property type="term" value="F:DNA binding"/>
    <property type="evidence" value="ECO:0007669"/>
    <property type="project" value="InterPro"/>
</dbReference>
<dbReference type="PANTHER" id="PTHR43642:SF1">
    <property type="entry name" value="HYBRID SIGNAL TRANSDUCTION HISTIDINE KINASE G"/>
    <property type="match status" value="1"/>
</dbReference>
<dbReference type="GO" id="GO:0005524">
    <property type="term" value="F:ATP binding"/>
    <property type="evidence" value="ECO:0007669"/>
    <property type="project" value="InterPro"/>
</dbReference>
<evidence type="ECO:0000313" key="5">
    <source>
        <dbReference type="EMBL" id="CQR70678.1"/>
    </source>
</evidence>
<keyword evidence="5" id="KW-0723">Serine/threonine-protein kinase</keyword>
<dbReference type="Gene3D" id="3.40.50.300">
    <property type="entry name" value="P-loop containing nucleotide triphosphate hydrolases"/>
    <property type="match status" value="1"/>
</dbReference>
<dbReference type="InterPro" id="IPR041664">
    <property type="entry name" value="AAA_16"/>
</dbReference>
<dbReference type="CDD" id="cd06170">
    <property type="entry name" value="LuxR_C_like"/>
    <property type="match status" value="1"/>
</dbReference>
<keyword evidence="6" id="KW-1185">Reference proteome</keyword>
<keyword evidence="5" id="KW-0418">Kinase</keyword>
<name>A0A0U1KTC3_9FIRM</name>
<dbReference type="RefSeq" id="WP_021169403.1">
    <property type="nucleotide sequence ID" value="NZ_CTRP01000003.1"/>
</dbReference>
<dbReference type="Gene3D" id="1.10.10.10">
    <property type="entry name" value="Winged helix-like DNA-binding domain superfamily/Winged helix DNA-binding domain"/>
    <property type="match status" value="1"/>
</dbReference>
<dbReference type="GO" id="GO:0006355">
    <property type="term" value="P:regulation of DNA-templated transcription"/>
    <property type="evidence" value="ECO:0007669"/>
    <property type="project" value="InterPro"/>
</dbReference>
<evidence type="ECO:0000256" key="2">
    <source>
        <dbReference type="ARBA" id="ARBA00023163"/>
    </source>
</evidence>
<organism evidence="5 6">
    <name type="scientific">Sporomusa ovata</name>
    <dbReference type="NCBI Taxonomy" id="2378"/>
    <lineage>
        <taxon>Bacteria</taxon>
        <taxon>Bacillati</taxon>
        <taxon>Bacillota</taxon>
        <taxon>Negativicutes</taxon>
        <taxon>Selenomonadales</taxon>
        <taxon>Sporomusaceae</taxon>
        <taxon>Sporomusa</taxon>
    </lineage>
</organism>
<dbReference type="Pfam" id="PF00069">
    <property type="entry name" value="Pkinase"/>
    <property type="match status" value="1"/>
</dbReference>
<dbReference type="Pfam" id="PF00196">
    <property type="entry name" value="GerE"/>
    <property type="match status" value="1"/>
</dbReference>
<keyword evidence="1" id="KW-0805">Transcription regulation</keyword>
<dbReference type="Pfam" id="PF13191">
    <property type="entry name" value="AAA_16"/>
    <property type="match status" value="1"/>
</dbReference>
<dbReference type="InterPro" id="IPR000792">
    <property type="entry name" value="Tscrpt_reg_LuxR_C"/>
</dbReference>
<evidence type="ECO:0000259" key="3">
    <source>
        <dbReference type="PROSITE" id="PS50011"/>
    </source>
</evidence>
<dbReference type="InterPro" id="IPR029016">
    <property type="entry name" value="GAF-like_dom_sf"/>
</dbReference>
<proteinExistence type="predicted"/>
<dbReference type="PANTHER" id="PTHR43642">
    <property type="entry name" value="HYBRID SIGNAL TRANSDUCTION HISTIDINE KINASE G"/>
    <property type="match status" value="1"/>
</dbReference>
<dbReference type="InterPro" id="IPR016032">
    <property type="entry name" value="Sig_transdc_resp-reg_C-effctor"/>
</dbReference>
<dbReference type="InterPro" id="IPR000719">
    <property type="entry name" value="Prot_kinase_dom"/>
</dbReference>
<dbReference type="SUPFAM" id="SSF52540">
    <property type="entry name" value="P-loop containing nucleoside triphosphate hydrolases"/>
    <property type="match status" value="1"/>
</dbReference>
<dbReference type="SMART" id="SM00421">
    <property type="entry name" value="HTH_LUXR"/>
    <property type="match status" value="1"/>
</dbReference>
<evidence type="ECO:0000313" key="6">
    <source>
        <dbReference type="Proteomes" id="UP000049855"/>
    </source>
</evidence>
<dbReference type="PROSITE" id="PS00622">
    <property type="entry name" value="HTH_LUXR_1"/>
    <property type="match status" value="1"/>
</dbReference>
<accession>A0A0U1KTC3</accession>
<dbReference type="SUPFAM" id="SSF46894">
    <property type="entry name" value="C-terminal effector domain of the bipartite response regulators"/>
    <property type="match status" value="1"/>
</dbReference>
<evidence type="ECO:0000256" key="1">
    <source>
        <dbReference type="ARBA" id="ARBA00023015"/>
    </source>
</evidence>
<feature type="domain" description="HTH luxR-type" evidence="4">
    <location>
        <begin position="1503"/>
        <end position="1568"/>
    </location>
</feature>
<dbReference type="SUPFAM" id="SSF56112">
    <property type="entry name" value="Protein kinase-like (PK-like)"/>
    <property type="match status" value="1"/>
</dbReference>
<feature type="domain" description="Protein kinase" evidence="3">
    <location>
        <begin position="12"/>
        <end position="287"/>
    </location>
</feature>
<protein>
    <submittedName>
        <fullName evidence="5">Serine/threonine protein kinase PrkC, regulator of stationary phase</fullName>
    </submittedName>
</protein>
<reference evidence="6" key="1">
    <citation type="submission" date="2015-03" db="EMBL/GenBank/DDBJ databases">
        <authorList>
            <person name="Nijsse Bart"/>
        </authorList>
    </citation>
    <scope>NUCLEOTIDE SEQUENCE [LARGE SCALE GENOMIC DNA]</scope>
</reference>
<evidence type="ECO:0000259" key="4">
    <source>
        <dbReference type="PROSITE" id="PS50043"/>
    </source>
</evidence>
<dbReference type="PROSITE" id="PS50011">
    <property type="entry name" value="PROTEIN_KINASE_DOM"/>
    <property type="match status" value="1"/>
</dbReference>
<dbReference type="Gene3D" id="1.10.510.10">
    <property type="entry name" value="Transferase(Phosphotransferase) domain 1"/>
    <property type="match status" value="1"/>
</dbReference>
<gene>
    <name evidence="5" type="ORF">SpAn4DRAFT_1656</name>
</gene>
<dbReference type="PROSITE" id="PS50043">
    <property type="entry name" value="HTH_LUXR_2"/>
    <property type="match status" value="1"/>
</dbReference>
<dbReference type="InterPro" id="IPR011009">
    <property type="entry name" value="Kinase-like_dom_sf"/>
</dbReference>
<dbReference type="SUPFAM" id="SSF55781">
    <property type="entry name" value="GAF domain-like"/>
    <property type="match status" value="1"/>
</dbReference>
<dbReference type="EMBL" id="CTRP01000003">
    <property type="protein sequence ID" value="CQR70678.1"/>
    <property type="molecule type" value="Genomic_DNA"/>
</dbReference>
<keyword evidence="5" id="KW-0808">Transferase</keyword>
<dbReference type="InterPro" id="IPR027417">
    <property type="entry name" value="P-loop_NTPase"/>
</dbReference>
<sequence>MELSKILSLPDYIITEEICEYDCFKVCRAQKVQSHMPVIIKTLKTGASQIDIAKLINEYEITRNLDITGIIKPVRLEWAGLAVVLILEDFAAIPIRKHLLGNDRELPLFFSIAIQLTETLGELHQKGVIHRNLKPDAILIHPDTKQVIIADFSIATIMSRKGHPELPSHTFSGTPAYMSPEQFGRMSTAIDHRSDLYSLGVVLYEMLSGRLPLHADNDVQWVHAHMAKKPVDPGKINPGIPLAVTAIIMKLLAKTATERYQSAAGLLADLEECRRQWSQSNKIEPFTPGQRDFAGSFQLPHKLYGREKEVAALTAAFERACSGQSGLMLVYGYAGTGKTVLIQETLRLPATKKGYFITGKSDQLQRNNPYAPFIQAFGNLLRQILTESQERLAVWKRTLNRALGKNGAIITEVIPEVELIAGPQPAAERLQPREAQNRFRLIFRNFVRAFAQKAHPLVIFLDDLQWADPASLELVQCLSAAADIRYLLLLGAYRDNEVTGTHRLLTAIQELQIADILVQQVPLTSLAPTHTGQFIADTLHCEPEKSAPLAEIMHRKTGGNPFFLGQLLQSAYEENLLVFNLKDGCWEWETSAIQDMSLTDDVIDFMLGKLQKLPAATRNVLQLAACIGNIFDLQTLAIACEQTPGQTAAALRLAIAEGLILPLNAPGQTQEPLYRLDDDLSLVDFAAKYEFLHDRVQQAAYSLIPAEGKKEAHVKIGRLFLQSMDRDELKEKIYDIMDHLNRGLDLIHDQTEKIKLAGYNLLAGKKAKAAIAYAAALNYFKTGIDLLPGDAWQDYYQVTYDLYLERFQCEHLCAHFDIAEVLFDLILSKAKTNLEKANLYEIKIILNLGIEKYQETLQLGIKGLNLLGVNLPESPGKFALLKELLSAKWHLQSHKLGDFAKLPEITDPVQNEVMRLLFTQALVASIVNPELYTFILLKINNLSRKFGNTYCFMLSSMCYIFCAGRVLGDYKTMLEYKKDVQQQFEQYTSSFDKYLLNHSIGTYISHWTEHVQTGIDYLQKAVDHALEGGKLLFAGYAMTLLIENKYFSGASLAELYQECQHYYHFSKLVRLLYYQTLIANLRGLTGENAMFGNENCAEDTCRELKDHKKAVMARAFAKIQLSYLYGDYGNALATAEQAQQNINAVKGFLLSAEYSFYYCLAITARFDGLPVKQQQKYRKILKKHRDLLQKWSDSCPANFLHKYLLVAAETARLDNKDSAAMALYDQSIQSAREHGYIQNEAIAGELSARFHLAKGRDKIAQVYLTDACHRYLKWGATRKVRYLKEQYPHLLGGTSPQEEMLKTAEILKNACRFTGVGVSGFASDPDLCTIRKAVQKLAEGTDPPALLKSLLEMACENAGADKGYLILGKSENLLSETAMSGKPYPAITLISHPVGKRVNFSRTTVRYVARMLEPVVLNDTEQAGIFAGDPYLAGPCPQSIICLPLLCQGLFVGVLYLENTLMCQVFTPDRLEMVRLLASQMAYIQKLQLSVTEDAAAVTEETPLLLADFLTERELDVLRLIAAGMSNREIAQELQLTVNTVKTHILNVYGKLQVNRRVQAIARARELKLLTKE</sequence>
<dbReference type="Pfam" id="PF01590">
    <property type="entry name" value="GAF"/>
    <property type="match status" value="1"/>
</dbReference>
<dbReference type="InterPro" id="IPR036388">
    <property type="entry name" value="WH-like_DNA-bd_sf"/>
</dbReference>
<dbReference type="SMART" id="SM00065">
    <property type="entry name" value="GAF"/>
    <property type="match status" value="1"/>
</dbReference>
<dbReference type="InterPro" id="IPR053159">
    <property type="entry name" value="Hybrid_Histidine_Kinase"/>
</dbReference>
<dbReference type="InterPro" id="IPR003018">
    <property type="entry name" value="GAF"/>
</dbReference>